<protein>
    <submittedName>
        <fullName evidence="2">Uncharacterized protein</fullName>
    </submittedName>
</protein>
<proteinExistence type="predicted"/>
<gene>
    <name evidence="2" type="ORF">BN1708_010811</name>
</gene>
<organism evidence="2 3">
    <name type="scientific">Verticillium longisporum</name>
    <name type="common">Verticillium dahliae var. longisporum</name>
    <dbReference type="NCBI Taxonomy" id="100787"/>
    <lineage>
        <taxon>Eukaryota</taxon>
        <taxon>Fungi</taxon>
        <taxon>Dikarya</taxon>
        <taxon>Ascomycota</taxon>
        <taxon>Pezizomycotina</taxon>
        <taxon>Sordariomycetes</taxon>
        <taxon>Hypocreomycetidae</taxon>
        <taxon>Glomerellales</taxon>
        <taxon>Plectosphaerellaceae</taxon>
        <taxon>Verticillium</taxon>
    </lineage>
</organism>
<sequence length="104" mass="11686">MVEKSESKMSDSSFNSSRNSNTVHGTQALSRYTDPLLCLNQEVGQNTWRSRRRLTDAFQLAGGGRDYQRCQDSQWLTGKPEKTSETGDPLTRDSPPAQATWAYP</sequence>
<feature type="compositionally biased region" description="Low complexity" evidence="1">
    <location>
        <begin position="10"/>
        <end position="21"/>
    </location>
</feature>
<accession>A0A0G4KVK1</accession>
<evidence type="ECO:0000256" key="1">
    <source>
        <dbReference type="SAM" id="MobiDB-lite"/>
    </source>
</evidence>
<dbReference type="EMBL" id="CVQH01004669">
    <property type="protein sequence ID" value="CRK13470.1"/>
    <property type="molecule type" value="Genomic_DNA"/>
</dbReference>
<keyword evidence="3" id="KW-1185">Reference proteome</keyword>
<dbReference type="AlphaFoldDB" id="A0A0G4KVK1"/>
<dbReference type="Proteomes" id="UP000044602">
    <property type="component" value="Unassembled WGS sequence"/>
</dbReference>
<feature type="region of interest" description="Disordered" evidence="1">
    <location>
        <begin position="71"/>
        <end position="104"/>
    </location>
</feature>
<evidence type="ECO:0000313" key="2">
    <source>
        <dbReference type="EMBL" id="CRK13470.1"/>
    </source>
</evidence>
<name>A0A0G4KVK1_VERLO</name>
<evidence type="ECO:0000313" key="3">
    <source>
        <dbReference type="Proteomes" id="UP000044602"/>
    </source>
</evidence>
<feature type="region of interest" description="Disordered" evidence="1">
    <location>
        <begin position="1"/>
        <end position="27"/>
    </location>
</feature>
<reference evidence="2 3" key="1">
    <citation type="submission" date="2015-05" db="EMBL/GenBank/DDBJ databases">
        <authorList>
            <person name="Wang D.B."/>
            <person name="Wang M."/>
        </authorList>
    </citation>
    <scope>NUCLEOTIDE SEQUENCE [LARGE SCALE GENOMIC DNA]</scope>
    <source>
        <strain evidence="2">VL1</strain>
    </source>
</reference>